<dbReference type="GO" id="GO:0010181">
    <property type="term" value="F:FMN binding"/>
    <property type="evidence" value="ECO:0007669"/>
    <property type="project" value="InterPro"/>
</dbReference>
<keyword evidence="1" id="KW-0285">Flavoprotein</keyword>
<keyword evidence="2" id="KW-0288">FMN</keyword>
<gene>
    <name evidence="5" type="ORF">IAC56_05535</name>
</gene>
<name>A0A9D1II22_9BURK</name>
<accession>A0A9D1II22</accession>
<evidence type="ECO:0000256" key="3">
    <source>
        <dbReference type="SAM" id="MobiDB-lite"/>
    </source>
</evidence>
<comment type="caution">
    <text evidence="5">The sequence shown here is derived from an EMBL/GenBank/DDBJ whole genome shotgun (WGS) entry which is preliminary data.</text>
</comment>
<organism evidence="5 6">
    <name type="scientific">Candidatus Aphodousia faecigallinarum</name>
    <dbReference type="NCBI Taxonomy" id="2840677"/>
    <lineage>
        <taxon>Bacteria</taxon>
        <taxon>Pseudomonadati</taxon>
        <taxon>Pseudomonadota</taxon>
        <taxon>Betaproteobacteria</taxon>
        <taxon>Burkholderiales</taxon>
        <taxon>Sutterellaceae</taxon>
        <taxon>Sutterellaceae incertae sedis</taxon>
        <taxon>Candidatus Aphodousia</taxon>
    </lineage>
</organism>
<dbReference type="EMBL" id="DVMY01000085">
    <property type="protein sequence ID" value="HIU37718.1"/>
    <property type="molecule type" value="Genomic_DNA"/>
</dbReference>
<reference evidence="5" key="1">
    <citation type="submission" date="2020-10" db="EMBL/GenBank/DDBJ databases">
        <authorList>
            <person name="Gilroy R."/>
        </authorList>
    </citation>
    <scope>NUCLEOTIDE SEQUENCE</scope>
    <source>
        <strain evidence="5">7463</strain>
    </source>
</reference>
<dbReference type="Proteomes" id="UP000824083">
    <property type="component" value="Unassembled WGS sequence"/>
</dbReference>
<sequence length="169" mass="18917">MSALIIVSSITGNTWKVGQALNEAYPQTALRRTTDVLKCSELLDKYSRIIIGFWCDKGGLPPDLAQLVPYIRGKSLAIYATMGGNPQSERAKDWFSRQCSTIVGNDRNNLLAATFLCQGKINPVLIEQMKKMPGYQETPESVARREEAAKHPNEEDYRAATETFREFLA</sequence>
<protein>
    <recommendedName>
        <fullName evidence="4">Flavodoxin-like domain-containing protein</fullName>
    </recommendedName>
</protein>
<feature type="compositionally biased region" description="Basic and acidic residues" evidence="3">
    <location>
        <begin position="142"/>
        <end position="156"/>
    </location>
</feature>
<proteinExistence type="predicted"/>
<dbReference type="SUPFAM" id="SSF52218">
    <property type="entry name" value="Flavoproteins"/>
    <property type="match status" value="1"/>
</dbReference>
<evidence type="ECO:0000256" key="1">
    <source>
        <dbReference type="ARBA" id="ARBA00022630"/>
    </source>
</evidence>
<reference evidence="5" key="2">
    <citation type="journal article" date="2021" name="PeerJ">
        <title>Extensive microbial diversity within the chicken gut microbiome revealed by metagenomics and culture.</title>
        <authorList>
            <person name="Gilroy R."/>
            <person name="Ravi A."/>
            <person name="Getino M."/>
            <person name="Pursley I."/>
            <person name="Horton D.L."/>
            <person name="Alikhan N.F."/>
            <person name="Baker D."/>
            <person name="Gharbi K."/>
            <person name="Hall N."/>
            <person name="Watson M."/>
            <person name="Adriaenssens E.M."/>
            <person name="Foster-Nyarko E."/>
            <person name="Jarju S."/>
            <person name="Secka A."/>
            <person name="Antonio M."/>
            <person name="Oren A."/>
            <person name="Chaudhuri R.R."/>
            <person name="La Ragione R."/>
            <person name="Hildebrand F."/>
            <person name="Pallen M.J."/>
        </authorList>
    </citation>
    <scope>NUCLEOTIDE SEQUENCE</scope>
    <source>
        <strain evidence="5">7463</strain>
    </source>
</reference>
<dbReference type="Pfam" id="PF12641">
    <property type="entry name" value="Flavodoxin_3"/>
    <property type="match status" value="1"/>
</dbReference>
<feature type="domain" description="Flavodoxin-like" evidence="4">
    <location>
        <begin position="4"/>
        <end position="164"/>
    </location>
</feature>
<dbReference type="InterPro" id="IPR008254">
    <property type="entry name" value="Flavodoxin/NO_synth"/>
</dbReference>
<evidence type="ECO:0000313" key="5">
    <source>
        <dbReference type="EMBL" id="HIU37718.1"/>
    </source>
</evidence>
<evidence type="ECO:0000256" key="2">
    <source>
        <dbReference type="ARBA" id="ARBA00022643"/>
    </source>
</evidence>
<evidence type="ECO:0000259" key="4">
    <source>
        <dbReference type="Pfam" id="PF12641"/>
    </source>
</evidence>
<dbReference type="AlphaFoldDB" id="A0A9D1II22"/>
<feature type="region of interest" description="Disordered" evidence="3">
    <location>
        <begin position="136"/>
        <end position="156"/>
    </location>
</feature>
<dbReference type="InterPro" id="IPR029039">
    <property type="entry name" value="Flavoprotein-like_sf"/>
</dbReference>
<evidence type="ECO:0000313" key="6">
    <source>
        <dbReference type="Proteomes" id="UP000824083"/>
    </source>
</evidence>